<protein>
    <submittedName>
        <fullName evidence="2">(northern house mosquito) hypothetical protein</fullName>
    </submittedName>
</protein>
<feature type="region of interest" description="Disordered" evidence="1">
    <location>
        <begin position="48"/>
        <end position="69"/>
    </location>
</feature>
<sequence length="392" mass="44521">MSKRKMSDPLVCQEDEVEGERYNPEYNPPVEAGESAVLEISPLNLSYTESETNPEYLEESEEEDEPSYNEATVPTSMCLELSTVSAKLFQTKFHFVGVFYLRMFKSQRLAGPICTADITGNSMAEITANIWEHASAHVSRDVIVETIEGGPIVRWGPTDKPEPCDAERFISFKDEKQRKNYSFKNLNSKLLVSWRGREIHVYVFKYSIAITTNTIFEMVKRQLLNPEKKDRAGAPSTEELFKCMDELKQLHPNYTALHSAWEKWANFVLSHTADLRAKLMREAPPDDYLFLFRSVATTEGEQLIATRQGLSVARTVLTSYFTKVEVFGELADQNFENAVKLQQLARELKAQGESTTAMLDAFESSLPPVEVEFSRKLGGQVTNADDNEHMPR</sequence>
<dbReference type="EMBL" id="HBUE01201061">
    <property type="protein sequence ID" value="CAG6529812.1"/>
    <property type="molecule type" value="Transcribed_RNA"/>
</dbReference>
<accession>A0A8D8K0W0</accession>
<feature type="region of interest" description="Disordered" evidence="1">
    <location>
        <begin position="1"/>
        <end position="31"/>
    </location>
</feature>
<organism evidence="2">
    <name type="scientific">Culex pipiens</name>
    <name type="common">House mosquito</name>
    <dbReference type="NCBI Taxonomy" id="7175"/>
    <lineage>
        <taxon>Eukaryota</taxon>
        <taxon>Metazoa</taxon>
        <taxon>Ecdysozoa</taxon>
        <taxon>Arthropoda</taxon>
        <taxon>Hexapoda</taxon>
        <taxon>Insecta</taxon>
        <taxon>Pterygota</taxon>
        <taxon>Neoptera</taxon>
        <taxon>Endopterygota</taxon>
        <taxon>Diptera</taxon>
        <taxon>Nematocera</taxon>
        <taxon>Culicoidea</taxon>
        <taxon>Culicidae</taxon>
        <taxon>Culicinae</taxon>
        <taxon>Culicini</taxon>
        <taxon>Culex</taxon>
        <taxon>Culex</taxon>
    </lineage>
</organism>
<dbReference type="AlphaFoldDB" id="A0A8D8K0W0"/>
<evidence type="ECO:0000313" key="2">
    <source>
        <dbReference type="EMBL" id="CAG6581608.1"/>
    </source>
</evidence>
<evidence type="ECO:0000256" key="1">
    <source>
        <dbReference type="SAM" id="MobiDB-lite"/>
    </source>
</evidence>
<dbReference type="EMBL" id="HBUE01023146">
    <property type="protein sequence ID" value="CAG6453489.1"/>
    <property type="molecule type" value="Transcribed_RNA"/>
</dbReference>
<reference evidence="2" key="1">
    <citation type="submission" date="2021-05" db="EMBL/GenBank/DDBJ databases">
        <authorList>
            <person name="Alioto T."/>
            <person name="Alioto T."/>
            <person name="Gomez Garrido J."/>
        </authorList>
    </citation>
    <scope>NUCLEOTIDE SEQUENCE</scope>
</reference>
<dbReference type="EMBL" id="HBUE01307222">
    <property type="protein sequence ID" value="CAG6581608.1"/>
    <property type="molecule type" value="Transcribed_RNA"/>
</dbReference>
<proteinExistence type="predicted"/>
<name>A0A8D8K0W0_CULPI</name>
<feature type="compositionally biased region" description="Acidic residues" evidence="1">
    <location>
        <begin position="56"/>
        <end position="67"/>
    </location>
</feature>